<feature type="compositionally biased region" description="Polar residues" evidence="1">
    <location>
        <begin position="380"/>
        <end position="392"/>
    </location>
</feature>
<feature type="compositionally biased region" description="Polar residues" evidence="1">
    <location>
        <begin position="320"/>
        <end position="336"/>
    </location>
</feature>
<reference evidence="2 3" key="1">
    <citation type="submission" date="2015-04" db="EMBL/GenBank/DDBJ databases">
        <authorList>
            <person name="Syromyatnikov M.Y."/>
            <person name="Popov V.N."/>
        </authorList>
    </citation>
    <scope>NUCLEOTIDE SEQUENCE [LARGE SCALE GENOMIC DNA]</scope>
    <source>
        <strain evidence="2">WF-38-12</strain>
    </source>
</reference>
<accession>A0A0U1M7G9</accession>
<keyword evidence="3" id="KW-1185">Reference proteome</keyword>
<feature type="region of interest" description="Disordered" evidence="1">
    <location>
        <begin position="320"/>
        <end position="678"/>
    </location>
</feature>
<evidence type="ECO:0000313" key="3">
    <source>
        <dbReference type="Proteomes" id="UP000054383"/>
    </source>
</evidence>
<feature type="compositionally biased region" description="Low complexity" evidence="1">
    <location>
        <begin position="401"/>
        <end position="413"/>
    </location>
</feature>
<evidence type="ECO:0000313" key="2">
    <source>
        <dbReference type="EMBL" id="CRG90910.1"/>
    </source>
</evidence>
<sequence length="697" mass="77196">MAPYVNEAIHQLELLLQPEETIDKENFNVKVGAALNGRLGAFYQLYLFAITFVHTTPMIPHLMSFQDFATVFKSEARAFFRHTQQTHQTDSYGIDTTSFRIPEQREAIDYMLDVLHNIEHLTTSFPPHESFYNPNTHREVYLLHRNNHCIGMKGEPRAVLTVFRILLAAELLQKFSPANHPYVDIFMEEVVRWWWGEGEFHENFPDFENRLATVTNEYPGVFGKFLRRLGNTQCFEDPRLREDPRLIFPYLTRQSQTQSWVNKVRDSTTNPTFHNRGPSAMGDIGRITSQALGTITEDPPVSTEQNPPRSISTYFLADFSTTSESSQEAEPTTTASAEKEALAVAPSKSTNTSTLPEFSAASEPSQEDENEKPVAAQKDVFTTSPPRSTNTFRVPDKHIGSSDSSDTTDNNADPPTLSPLKETTASGAEQIARTPSSDISHAIEETSVSPGKDSASLSSRHAIQKTPDGSNHSPDNDTTAARTKDSGDSLSPPSQLHESAQEQSVDISAKNLPASQEPSPKAIGKKTAGEGTSTPSVDLREPPQLLSEETPADGTLDTTIIQLPSAATGREVIPAVPPQTSLPRRSGRQRQPPQRYASTPTQPHEAIKSEREDREQARQKNQTSTPKSMNSAQRKDKRKHAGLEKALTKTQKQAAKGGTARRKRPAQRHPPVVTFASKSTCVSARGRVRKVPLKYGP</sequence>
<protein>
    <submittedName>
        <fullName evidence="2">Uncharacterized protein</fullName>
    </submittedName>
</protein>
<feature type="compositionally biased region" description="Polar residues" evidence="1">
    <location>
        <begin position="619"/>
        <end position="632"/>
    </location>
</feature>
<dbReference type="Proteomes" id="UP000054383">
    <property type="component" value="Unassembled WGS sequence"/>
</dbReference>
<proteinExistence type="predicted"/>
<feature type="compositionally biased region" description="Basic and acidic residues" evidence="1">
    <location>
        <begin position="605"/>
        <end position="618"/>
    </location>
</feature>
<feature type="compositionally biased region" description="Polar residues" evidence="1">
    <location>
        <begin position="455"/>
        <end position="481"/>
    </location>
</feature>
<feature type="compositionally biased region" description="Polar residues" evidence="1">
    <location>
        <begin position="347"/>
        <end position="356"/>
    </location>
</feature>
<feature type="compositionally biased region" description="Polar residues" evidence="1">
    <location>
        <begin position="421"/>
        <end position="439"/>
    </location>
</feature>
<feature type="compositionally biased region" description="Polar residues" evidence="1">
    <location>
        <begin position="488"/>
        <end position="506"/>
    </location>
</feature>
<dbReference type="OrthoDB" id="10501964at2759"/>
<organism evidence="2 3">
    <name type="scientific">Talaromyces islandicus</name>
    <name type="common">Penicillium islandicum</name>
    <dbReference type="NCBI Taxonomy" id="28573"/>
    <lineage>
        <taxon>Eukaryota</taxon>
        <taxon>Fungi</taxon>
        <taxon>Dikarya</taxon>
        <taxon>Ascomycota</taxon>
        <taxon>Pezizomycotina</taxon>
        <taxon>Eurotiomycetes</taxon>
        <taxon>Eurotiomycetidae</taxon>
        <taxon>Eurotiales</taxon>
        <taxon>Trichocomaceae</taxon>
        <taxon>Talaromyces</taxon>
        <taxon>Talaromyces sect. Islandici</taxon>
    </lineage>
</organism>
<evidence type="ECO:0000256" key="1">
    <source>
        <dbReference type="SAM" id="MobiDB-lite"/>
    </source>
</evidence>
<dbReference type="AlphaFoldDB" id="A0A0U1M7G9"/>
<name>A0A0U1M7G9_TALIS</name>
<feature type="region of interest" description="Disordered" evidence="1">
    <location>
        <begin position="259"/>
        <end position="283"/>
    </location>
</feature>
<gene>
    <name evidence="2" type="ORF">PISL3812_07956</name>
</gene>
<feature type="compositionally biased region" description="Polar residues" evidence="1">
    <location>
        <begin position="259"/>
        <end position="273"/>
    </location>
</feature>
<dbReference type="EMBL" id="CVMT01000008">
    <property type="protein sequence ID" value="CRG90910.1"/>
    <property type="molecule type" value="Genomic_DNA"/>
</dbReference>